<evidence type="ECO:0000313" key="1">
    <source>
        <dbReference type="EMBL" id="DAE10656.1"/>
    </source>
</evidence>
<organism evidence="1">
    <name type="scientific">Siphoviridae sp. ctlgF9</name>
    <dbReference type="NCBI Taxonomy" id="2825649"/>
    <lineage>
        <taxon>Viruses</taxon>
        <taxon>Duplodnaviria</taxon>
        <taxon>Heunggongvirae</taxon>
        <taxon>Uroviricota</taxon>
        <taxon>Caudoviricetes</taxon>
    </lineage>
</organism>
<name>A0A8S5PV59_9CAUD</name>
<dbReference type="EMBL" id="BK015517">
    <property type="protein sequence ID" value="DAE10656.1"/>
    <property type="molecule type" value="Genomic_DNA"/>
</dbReference>
<protein>
    <submittedName>
        <fullName evidence="1">Uncharacterized protein</fullName>
    </submittedName>
</protein>
<accession>A0A8S5PV59</accession>
<proteinExistence type="predicted"/>
<sequence length="61" mass="7150">MHYAHVEDKDGVLYFRSEGEIVDMYDYSDAAKQIEAEMDEHHLNKATVYVDTEEHFTVIRG</sequence>
<reference evidence="1" key="1">
    <citation type="journal article" date="2021" name="Proc. Natl. Acad. Sci. U.S.A.">
        <title>A Catalog of Tens of Thousands of Viruses from Human Metagenomes Reveals Hidden Associations with Chronic Diseases.</title>
        <authorList>
            <person name="Tisza M.J."/>
            <person name="Buck C.B."/>
        </authorList>
    </citation>
    <scope>NUCLEOTIDE SEQUENCE</scope>
    <source>
        <strain evidence="1">CtlgF9</strain>
    </source>
</reference>